<feature type="domain" description="Peptidase M28" evidence="1">
    <location>
        <begin position="1"/>
        <end position="185"/>
    </location>
</feature>
<comment type="caution">
    <text evidence="2">The sequence shown here is derived from an EMBL/GenBank/DDBJ whole genome shotgun (WGS) entry which is preliminary data.</text>
</comment>
<dbReference type="Gene3D" id="3.40.630.10">
    <property type="entry name" value="Zn peptidases"/>
    <property type="match status" value="1"/>
</dbReference>
<sequence length="201" mass="22619">MVVSAHYDHLGTKGSKIYAGANDNASGTAALLALAQQLKTAKRYYPIILLATDAEEKGLHGAKHYASKINSTEYALNINLDMLALNQKSTLYVMHSRTAKPYIEVLARLPVHDFKLKLASSPQRMRRLVGTERVDWLKASDHYAFHKAGLPYLYFGMGEDKHHHSVKDTLEQIDFEKYQHVVNFINDFIVALLDCPLDCTS</sequence>
<proteinExistence type="predicted"/>
<dbReference type="AlphaFoldDB" id="A0A1S1MXD3"/>
<dbReference type="PANTHER" id="PTHR12147">
    <property type="entry name" value="METALLOPEPTIDASE M28 FAMILY MEMBER"/>
    <property type="match status" value="1"/>
</dbReference>
<dbReference type="Proteomes" id="UP000179786">
    <property type="component" value="Unassembled WGS sequence"/>
</dbReference>
<dbReference type="InterPro" id="IPR045175">
    <property type="entry name" value="M28_fam"/>
</dbReference>
<gene>
    <name evidence="2" type="ORF">BET10_09710</name>
</gene>
<evidence type="ECO:0000313" key="2">
    <source>
        <dbReference type="EMBL" id="OHU91673.1"/>
    </source>
</evidence>
<reference evidence="2 3" key="1">
    <citation type="submission" date="2016-09" db="EMBL/GenBank/DDBJ databases">
        <title>Pseudoalteromonas amylolytica sp. nov., isolated from the surface seawater.</title>
        <authorList>
            <person name="Wu Y.-H."/>
            <person name="Cheng H."/>
            <person name="Jin X.-B."/>
            <person name="Wang C.-S."/>
            <person name="Xu X.-W."/>
        </authorList>
    </citation>
    <scope>NUCLEOTIDE SEQUENCE [LARGE SCALE GENOMIC DNA]</scope>
    <source>
        <strain evidence="2 3">JW1</strain>
    </source>
</reference>
<dbReference type="STRING" id="1859457.BET10_09710"/>
<dbReference type="SUPFAM" id="SSF53187">
    <property type="entry name" value="Zn-dependent exopeptidases"/>
    <property type="match status" value="1"/>
</dbReference>
<dbReference type="EMBL" id="MKJU01000025">
    <property type="protein sequence ID" value="OHU91673.1"/>
    <property type="molecule type" value="Genomic_DNA"/>
</dbReference>
<organism evidence="2 3">
    <name type="scientific">Pseudoalteromonas amylolytica</name>
    <dbReference type="NCBI Taxonomy" id="1859457"/>
    <lineage>
        <taxon>Bacteria</taxon>
        <taxon>Pseudomonadati</taxon>
        <taxon>Pseudomonadota</taxon>
        <taxon>Gammaproteobacteria</taxon>
        <taxon>Alteromonadales</taxon>
        <taxon>Pseudoalteromonadaceae</taxon>
        <taxon>Pseudoalteromonas</taxon>
    </lineage>
</organism>
<dbReference type="InterPro" id="IPR007484">
    <property type="entry name" value="Peptidase_M28"/>
</dbReference>
<dbReference type="GO" id="GO:0008235">
    <property type="term" value="F:metalloexopeptidase activity"/>
    <property type="evidence" value="ECO:0007669"/>
    <property type="project" value="InterPro"/>
</dbReference>
<evidence type="ECO:0000259" key="1">
    <source>
        <dbReference type="Pfam" id="PF04389"/>
    </source>
</evidence>
<protein>
    <recommendedName>
        <fullName evidence="1">Peptidase M28 domain-containing protein</fullName>
    </recommendedName>
</protein>
<name>A0A1S1MXD3_9GAMM</name>
<dbReference type="Pfam" id="PF04389">
    <property type="entry name" value="Peptidase_M28"/>
    <property type="match status" value="1"/>
</dbReference>
<accession>A0A1S1MXD3</accession>
<dbReference type="PANTHER" id="PTHR12147:SF26">
    <property type="entry name" value="PEPTIDASE M28 DOMAIN-CONTAINING PROTEIN"/>
    <property type="match status" value="1"/>
</dbReference>
<dbReference type="GO" id="GO:0006508">
    <property type="term" value="P:proteolysis"/>
    <property type="evidence" value="ECO:0007669"/>
    <property type="project" value="InterPro"/>
</dbReference>
<evidence type="ECO:0000313" key="3">
    <source>
        <dbReference type="Proteomes" id="UP000179786"/>
    </source>
</evidence>
<keyword evidence="3" id="KW-1185">Reference proteome</keyword>